<accession>A0ABV0JE77</accession>
<organism evidence="1 2">
    <name type="scientific">Trichocoleus desertorum GB2-A4</name>
    <dbReference type="NCBI Taxonomy" id="2933944"/>
    <lineage>
        <taxon>Bacteria</taxon>
        <taxon>Bacillati</taxon>
        <taxon>Cyanobacteriota</taxon>
        <taxon>Cyanophyceae</taxon>
        <taxon>Leptolyngbyales</taxon>
        <taxon>Trichocoleusaceae</taxon>
        <taxon>Trichocoleus</taxon>
    </lineage>
</organism>
<protein>
    <submittedName>
        <fullName evidence="1">Uncharacterized protein</fullName>
    </submittedName>
</protein>
<comment type="caution">
    <text evidence="1">The sequence shown here is derived from an EMBL/GenBank/DDBJ whole genome shotgun (WGS) entry which is preliminary data.</text>
</comment>
<name>A0ABV0JE77_9CYAN</name>
<gene>
    <name evidence="1" type="ORF">NC998_23505</name>
</gene>
<sequence length="73" mass="8001">MPSTSKRPNPDQSKSSPWLSLATVPLLAFLLSGKALAECVQELGQMSEELFRGDRLPNIDFPVTHTSNSEISE</sequence>
<dbReference type="RefSeq" id="WP_190437165.1">
    <property type="nucleotide sequence ID" value="NZ_JAMPKM010000019.1"/>
</dbReference>
<evidence type="ECO:0000313" key="1">
    <source>
        <dbReference type="EMBL" id="MEP0820075.1"/>
    </source>
</evidence>
<evidence type="ECO:0000313" key="2">
    <source>
        <dbReference type="Proteomes" id="UP001464891"/>
    </source>
</evidence>
<reference evidence="1 2" key="1">
    <citation type="submission" date="2022-04" db="EMBL/GenBank/DDBJ databases">
        <title>Positive selection, recombination, and allopatry shape intraspecific diversity of widespread and dominant cyanobacteria.</title>
        <authorList>
            <person name="Wei J."/>
            <person name="Shu W."/>
            <person name="Hu C."/>
        </authorList>
    </citation>
    <scope>NUCLEOTIDE SEQUENCE [LARGE SCALE GENOMIC DNA]</scope>
    <source>
        <strain evidence="1 2">GB2-A4</strain>
    </source>
</reference>
<dbReference type="Proteomes" id="UP001464891">
    <property type="component" value="Unassembled WGS sequence"/>
</dbReference>
<keyword evidence="2" id="KW-1185">Reference proteome</keyword>
<dbReference type="EMBL" id="JAMPKM010000019">
    <property type="protein sequence ID" value="MEP0820075.1"/>
    <property type="molecule type" value="Genomic_DNA"/>
</dbReference>
<proteinExistence type="predicted"/>